<dbReference type="Gene3D" id="1.10.510.10">
    <property type="entry name" value="Transferase(Phosphotransferase) domain 1"/>
    <property type="match status" value="1"/>
</dbReference>
<dbReference type="InterPro" id="IPR029055">
    <property type="entry name" value="Ntn_hydrolases_N"/>
</dbReference>
<feature type="region of interest" description="Disordered" evidence="1">
    <location>
        <begin position="990"/>
        <end position="1091"/>
    </location>
</feature>
<feature type="domain" description="Glutamine amidotransferase type-2" evidence="2">
    <location>
        <begin position="8"/>
        <end position="244"/>
    </location>
</feature>
<feature type="region of interest" description="Disordered" evidence="1">
    <location>
        <begin position="263"/>
        <end position="371"/>
    </location>
</feature>
<reference evidence="3 4" key="1">
    <citation type="journal article" date="2024" name="Nat. Commun.">
        <title>Phylogenomics reveals the evolutionary origins of lichenization in chlorophyte algae.</title>
        <authorList>
            <person name="Puginier C."/>
            <person name="Libourel C."/>
            <person name="Otte J."/>
            <person name="Skaloud P."/>
            <person name="Haon M."/>
            <person name="Grisel S."/>
            <person name="Petersen M."/>
            <person name="Berrin J.G."/>
            <person name="Delaux P.M."/>
            <person name="Dal Grande F."/>
            <person name="Keller J."/>
        </authorList>
    </citation>
    <scope>NUCLEOTIDE SEQUENCE [LARGE SCALE GENOMIC DNA]</scope>
    <source>
        <strain evidence="3 4">SAG 2145</strain>
    </source>
</reference>
<feature type="compositionally biased region" description="Low complexity" evidence="1">
    <location>
        <begin position="953"/>
        <end position="968"/>
    </location>
</feature>
<feature type="compositionally biased region" description="Basic and acidic residues" evidence="1">
    <location>
        <begin position="1046"/>
        <end position="1057"/>
    </location>
</feature>
<dbReference type="InterPro" id="IPR017932">
    <property type="entry name" value="GATase_2_dom"/>
</dbReference>
<evidence type="ECO:0000313" key="3">
    <source>
        <dbReference type="EMBL" id="KAK9836689.1"/>
    </source>
</evidence>
<feature type="compositionally biased region" description="Polar residues" evidence="1">
    <location>
        <begin position="872"/>
        <end position="886"/>
    </location>
</feature>
<feature type="compositionally biased region" description="Low complexity" evidence="1">
    <location>
        <begin position="316"/>
        <end position="331"/>
    </location>
</feature>
<dbReference type="InterPro" id="IPR011009">
    <property type="entry name" value="Kinase-like_dom_sf"/>
</dbReference>
<dbReference type="InterPro" id="IPR024286">
    <property type="entry name" value="DUF3700"/>
</dbReference>
<feature type="region of interest" description="Disordered" evidence="1">
    <location>
        <begin position="45"/>
        <end position="64"/>
    </location>
</feature>
<comment type="caution">
    <text evidence="3">The sequence shown here is derived from an EMBL/GenBank/DDBJ whole genome shotgun (WGS) entry which is preliminary data.</text>
</comment>
<proteinExistence type="predicted"/>
<feature type="region of interest" description="Disordered" evidence="1">
    <location>
        <begin position="745"/>
        <end position="767"/>
    </location>
</feature>
<evidence type="ECO:0000256" key="1">
    <source>
        <dbReference type="SAM" id="MobiDB-lite"/>
    </source>
</evidence>
<dbReference type="SUPFAM" id="SSF56112">
    <property type="entry name" value="Protein kinase-like (PK-like)"/>
    <property type="match status" value="1"/>
</dbReference>
<feature type="compositionally biased region" description="Polar residues" evidence="1">
    <location>
        <begin position="273"/>
        <end position="302"/>
    </location>
</feature>
<feature type="region of interest" description="Disordered" evidence="1">
    <location>
        <begin position="944"/>
        <end position="968"/>
    </location>
</feature>
<dbReference type="EMBL" id="JALJOS010000007">
    <property type="protein sequence ID" value="KAK9836689.1"/>
    <property type="molecule type" value="Genomic_DNA"/>
</dbReference>
<dbReference type="SUPFAM" id="SSF56235">
    <property type="entry name" value="N-terminal nucleophile aminohydrolases (Ntn hydrolases)"/>
    <property type="match status" value="1"/>
</dbReference>
<dbReference type="Gene3D" id="3.60.20.10">
    <property type="entry name" value="Glutamine Phosphoribosylpyrophosphate, subunit 1, domain 1"/>
    <property type="match status" value="1"/>
</dbReference>
<feature type="compositionally biased region" description="Polar residues" evidence="1">
    <location>
        <begin position="600"/>
        <end position="623"/>
    </location>
</feature>
<feature type="region of interest" description="Disordered" evidence="1">
    <location>
        <begin position="870"/>
        <end position="898"/>
    </location>
</feature>
<feature type="compositionally biased region" description="Polar residues" evidence="1">
    <location>
        <begin position="345"/>
        <end position="371"/>
    </location>
</feature>
<feature type="compositionally biased region" description="Low complexity" evidence="1">
    <location>
        <begin position="52"/>
        <end position="63"/>
    </location>
</feature>
<evidence type="ECO:0000259" key="2">
    <source>
        <dbReference type="PROSITE" id="PS51278"/>
    </source>
</evidence>
<protein>
    <recommendedName>
        <fullName evidence="2">Glutamine amidotransferase type-2 domain-containing protein</fullName>
    </recommendedName>
</protein>
<organism evidence="3 4">
    <name type="scientific">Apatococcus lobatus</name>
    <dbReference type="NCBI Taxonomy" id="904363"/>
    <lineage>
        <taxon>Eukaryota</taxon>
        <taxon>Viridiplantae</taxon>
        <taxon>Chlorophyta</taxon>
        <taxon>core chlorophytes</taxon>
        <taxon>Trebouxiophyceae</taxon>
        <taxon>Chlorellales</taxon>
        <taxon>Chlorellaceae</taxon>
        <taxon>Apatococcus</taxon>
    </lineage>
</organism>
<feature type="compositionally biased region" description="Low complexity" evidence="1">
    <location>
        <begin position="1071"/>
        <end position="1089"/>
    </location>
</feature>
<accession>A0AAW1RSK5</accession>
<feature type="region of interest" description="Disordered" evidence="1">
    <location>
        <begin position="598"/>
        <end position="623"/>
    </location>
</feature>
<keyword evidence="4" id="KW-1185">Reference proteome</keyword>
<gene>
    <name evidence="3" type="ORF">WJX74_006104</name>
</gene>
<dbReference type="Proteomes" id="UP001438707">
    <property type="component" value="Unassembled WGS sequence"/>
</dbReference>
<evidence type="ECO:0000313" key="4">
    <source>
        <dbReference type="Proteomes" id="UP001438707"/>
    </source>
</evidence>
<feature type="region of interest" description="Disordered" evidence="1">
    <location>
        <begin position="514"/>
        <end position="563"/>
    </location>
</feature>
<dbReference type="PROSITE" id="PS51278">
    <property type="entry name" value="GATASE_TYPE_2"/>
    <property type="match status" value="1"/>
</dbReference>
<sequence length="1324" mass="143381">MQEGSFYCFVPRQAAALPWLTFGKSPDRQVQERFDDLLTRGALTRARRNKPTSTLDSSSSDQLHILPGGGIQVQHGIRKVAGELQRTQPHVYSTKSAVIVFTGYLSNLTELLDRCQLQDSIPESRSPIFRSNATSFDINGDVDQGTLAAQIVLHMYLRARADQSFMLLLAELQGHYSFVVYDSSKRQVFAARDPSGEPQCTLYYNLEDDGDISLTNKPFEVEGSVVYAAWTEMPPGHFLSGKQANLQQFALTPAQLYTREVHQSMDDDRPGSLESSGELTPRNSRRSQMPYSTGAGQDSNLSLGPANRYAPSTDCTTSSSSVRASSSSTGTMYWQHHRQLEESQRSSTKSASTLGPASFGQANGAASGSIPHTTSAQQLASLTSFLQPACPQPAVHKYASGSSAGWDHVIDMQLALQSGGLQPVPLPHLSQADHAPGCSQPAARLQDAGYAIFNLELQRQYSQDCDPPGWIKQQQFRSTTTCISNTSAFVEGHVSAQTMSSQHGRPLQRTAVLSKPAPDQAHRHSLQGTSATSWKRPYSKQPKHESQPGVLPKDNGTHPLAAGVEPSLEADCSIPVSANGPHSLVEYFKPDELLPCFKNRTGQQPSSMSEQTLAASTFPGTSSELYRPAQLDLQQQQPPPSQTGHQPSRVTAPLPQIMSRINESPVHAAAPQHFVTAEYPLRPGLLDLPTVERVRCPRTNIRRRVHGKKVVRCLQERLDAAAAQSACTPAAFNADGRLQQSFTNPTWSPEPASALPSPCSSNRAQATTHPVAPQSIWETLQGPWDPSPSWWFSPLESHLEQGPGSHQLRGIPSGITEAESIEPHSLPRHGLHPALSDIVLSERPVSSGRTVSQGHFTTDQNSRLLPADAAQEETQQVTNTAYSASRRSPESHPSVAPFEPQLDASAKSIGSAHVPYDPFHIRSIDPQAVRSTFQAASTAIKPEVPPARDTVASSCMSSSSSSYRSARSSSHLSTVLGAVCFSARRQASHHRPIATSTWSGERAPALAPPEESISPEALKTRRSLSPIGSRRRHQAGSDSMEGPAGHPDRPVRAEGADKTQQARFQHDSLDISDGQASQQSSSDPSQASAWTSFSLQLSHQHPSTSADVEWQQQLHVNGSCSDMWSLGAVLLSLLRGSALPFDPPGLGSARLHAGMLPDALQTWLDGKLERLGLQDHAGASKNAANLVRSLLHADPAQRLSAAQARKSSWLMSRPLPLEYPKNKAREAVAAEETESLSSWNTVDGATEALGHLWLQPEAAAGSPSCSAASGNEVAGGYPSFMRADPEDLAQEHSAAMLDGRREPRVSAWLHKLLRKKNHLHKSHT</sequence>
<dbReference type="Pfam" id="PF12481">
    <property type="entry name" value="DUF3700"/>
    <property type="match status" value="1"/>
</dbReference>
<name>A0AAW1RSK5_9CHLO</name>
<feature type="compositionally biased region" description="Polar residues" evidence="1">
    <location>
        <begin position="758"/>
        <end position="767"/>
    </location>
</feature>